<gene>
    <name evidence="9" type="ORF">MNBD_GAMMA12-2492</name>
</gene>
<dbReference type="InterPro" id="IPR018950">
    <property type="entry name" value="DiS-bond_isomerase_DsbC/G_N"/>
</dbReference>
<proteinExistence type="inferred from homology"/>
<dbReference type="InterPro" id="IPR033954">
    <property type="entry name" value="DiS-bond_Isoase_DsbC/G"/>
</dbReference>
<keyword evidence="5" id="KW-1015">Disulfide bond</keyword>
<keyword evidence="3" id="KW-0732">Signal</keyword>
<comment type="subcellular location">
    <subcellularLocation>
        <location evidence="1">Periplasm</location>
    </subcellularLocation>
</comment>
<dbReference type="AlphaFoldDB" id="A0A3B0ZJP5"/>
<evidence type="ECO:0000256" key="1">
    <source>
        <dbReference type="ARBA" id="ARBA00004418"/>
    </source>
</evidence>
<dbReference type="Gene3D" id="3.40.30.10">
    <property type="entry name" value="Glutaredoxin"/>
    <property type="match status" value="1"/>
</dbReference>
<comment type="similarity">
    <text evidence="2">Belongs to the thioredoxin family. DsbC subfamily.</text>
</comment>
<organism evidence="9">
    <name type="scientific">hydrothermal vent metagenome</name>
    <dbReference type="NCBI Taxonomy" id="652676"/>
    <lineage>
        <taxon>unclassified sequences</taxon>
        <taxon>metagenomes</taxon>
        <taxon>ecological metagenomes</taxon>
    </lineage>
</organism>
<evidence type="ECO:0000256" key="6">
    <source>
        <dbReference type="ARBA" id="ARBA00023284"/>
    </source>
</evidence>
<dbReference type="Pfam" id="PF13098">
    <property type="entry name" value="Thioredoxin_2"/>
    <property type="match status" value="1"/>
</dbReference>
<dbReference type="Gene3D" id="3.10.450.70">
    <property type="entry name" value="Disulphide bond isomerase, DsbC/G, N-terminal"/>
    <property type="match status" value="1"/>
</dbReference>
<dbReference type="SUPFAM" id="SSF54423">
    <property type="entry name" value="DsbC/DsbG N-terminal domain-like"/>
    <property type="match status" value="1"/>
</dbReference>
<dbReference type="InterPro" id="IPR051470">
    <property type="entry name" value="Thiol:disulfide_interchange"/>
</dbReference>
<dbReference type="InterPro" id="IPR036249">
    <property type="entry name" value="Thioredoxin-like_sf"/>
</dbReference>
<reference evidence="9" key="1">
    <citation type="submission" date="2018-06" db="EMBL/GenBank/DDBJ databases">
        <authorList>
            <person name="Zhirakovskaya E."/>
        </authorList>
    </citation>
    <scope>NUCLEOTIDE SEQUENCE</scope>
</reference>
<evidence type="ECO:0000256" key="4">
    <source>
        <dbReference type="ARBA" id="ARBA00022764"/>
    </source>
</evidence>
<evidence type="ECO:0000259" key="7">
    <source>
        <dbReference type="Pfam" id="PF10411"/>
    </source>
</evidence>
<keyword evidence="6" id="KW-0676">Redox-active center</keyword>
<protein>
    <submittedName>
        <fullName evidence="9">Thiol:disulfide interchange protein DsbC</fullName>
    </submittedName>
</protein>
<dbReference type="PANTHER" id="PTHR35272:SF3">
    <property type="entry name" value="THIOL:DISULFIDE INTERCHANGE PROTEIN DSBC"/>
    <property type="match status" value="1"/>
</dbReference>
<feature type="domain" description="Disulphide bond isomerase DsbC/G N-terminal" evidence="7">
    <location>
        <begin position="25"/>
        <end position="89"/>
    </location>
</feature>
<dbReference type="CDD" id="cd03020">
    <property type="entry name" value="DsbA_DsbC_DsbG"/>
    <property type="match status" value="1"/>
</dbReference>
<evidence type="ECO:0000256" key="3">
    <source>
        <dbReference type="ARBA" id="ARBA00022729"/>
    </source>
</evidence>
<dbReference type="PANTHER" id="PTHR35272">
    <property type="entry name" value="THIOL:DISULFIDE INTERCHANGE PROTEIN DSBC-RELATED"/>
    <property type="match status" value="1"/>
</dbReference>
<dbReference type="EMBL" id="UOFL01000221">
    <property type="protein sequence ID" value="VAW81534.1"/>
    <property type="molecule type" value="Genomic_DNA"/>
</dbReference>
<evidence type="ECO:0000256" key="5">
    <source>
        <dbReference type="ARBA" id="ARBA00023157"/>
    </source>
</evidence>
<dbReference type="GO" id="GO:0042597">
    <property type="term" value="C:periplasmic space"/>
    <property type="evidence" value="ECO:0007669"/>
    <property type="project" value="UniProtKB-SubCell"/>
</dbReference>
<name>A0A3B0ZJP5_9ZZZZ</name>
<dbReference type="Pfam" id="PF10411">
    <property type="entry name" value="DsbC_N"/>
    <property type="match status" value="1"/>
</dbReference>
<feature type="domain" description="Thioredoxin-like fold" evidence="8">
    <location>
        <begin position="119"/>
        <end position="239"/>
    </location>
</feature>
<dbReference type="InterPro" id="IPR009094">
    <property type="entry name" value="DiS-bond_isomerase_DsbC/G_N_sf"/>
</dbReference>
<sequence>MTKMFKVLIILLVATSFSVMAESKDSKVDAVLKKLQKRFGDAKQIKVKPSPVKSLYEVTMGSRIFYVSEDGTYLIAGHMWNIITNKNLSSNSLNAVRKKTLDGMKESDMIVFSPPKDKIKYTVTVFTDLDCQYCRLMHSKIKGYTALGIKVRYVLYPRAAKGSPSYTKAISVWCHKDRSTIFTSAKTGQAIPAKTCANPIDSNVAVGASLGIRGTPAIFFSNGRIVPGYVDPARLLPMLKSKK</sequence>
<evidence type="ECO:0000313" key="9">
    <source>
        <dbReference type="EMBL" id="VAW81534.1"/>
    </source>
</evidence>
<dbReference type="InterPro" id="IPR012336">
    <property type="entry name" value="Thioredoxin-like_fold"/>
</dbReference>
<dbReference type="SUPFAM" id="SSF52833">
    <property type="entry name" value="Thioredoxin-like"/>
    <property type="match status" value="1"/>
</dbReference>
<evidence type="ECO:0000259" key="8">
    <source>
        <dbReference type="Pfam" id="PF13098"/>
    </source>
</evidence>
<keyword evidence="4" id="KW-0574">Periplasm</keyword>
<evidence type="ECO:0000256" key="2">
    <source>
        <dbReference type="ARBA" id="ARBA00009813"/>
    </source>
</evidence>
<accession>A0A3B0ZJP5</accession>